<proteinExistence type="predicted"/>
<dbReference type="AlphaFoldDB" id="A0A4Z0YA81"/>
<reference evidence="1 2" key="1">
    <citation type="submission" date="2019-03" db="EMBL/GenBank/DDBJ databases">
        <title>Draft genome sequence of Xylaria hypoxylon DSM 108379, a ubiquitous saprotrophic-parasitic fungi on hardwood.</title>
        <authorList>
            <person name="Buettner E."/>
            <person name="Leonhardt S."/>
            <person name="Gebauer A.M."/>
            <person name="Liers C."/>
            <person name="Hofrichter M."/>
            <person name="Kellner H."/>
        </authorList>
    </citation>
    <scope>NUCLEOTIDE SEQUENCE [LARGE SCALE GENOMIC DNA]</scope>
    <source>
        <strain evidence="1 2">DSM 108379</strain>
    </source>
</reference>
<comment type="caution">
    <text evidence="1">The sequence shown here is derived from an EMBL/GenBank/DDBJ whole genome shotgun (WGS) entry which is preliminary data.</text>
</comment>
<sequence length="160" mass="16501">MAPYTMKININNPVTEITYVASARLSGDGYVTATGNNIPARTTSTGASLAKGGGHEGLFIATFFAVHGCAKNLLVWSSMSAKSDGKVIVLIAFVDSHTSITSIPNLCYNDPSALGLTDGKVQASGVINGNGVTFTVTLAGYDTTYPDATATLTTEIFAVA</sequence>
<name>A0A4Z0YA81_9PEZI</name>
<gene>
    <name evidence="1" type="ORF">E0Z10_g10906</name>
</gene>
<accession>A0A4Z0YA81</accession>
<keyword evidence="2" id="KW-1185">Reference proteome</keyword>
<protein>
    <submittedName>
        <fullName evidence="1">Uncharacterized protein</fullName>
    </submittedName>
</protein>
<dbReference type="Proteomes" id="UP000297716">
    <property type="component" value="Unassembled WGS sequence"/>
</dbReference>
<organism evidence="1 2">
    <name type="scientific">Xylaria hypoxylon</name>
    <dbReference type="NCBI Taxonomy" id="37992"/>
    <lineage>
        <taxon>Eukaryota</taxon>
        <taxon>Fungi</taxon>
        <taxon>Dikarya</taxon>
        <taxon>Ascomycota</taxon>
        <taxon>Pezizomycotina</taxon>
        <taxon>Sordariomycetes</taxon>
        <taxon>Xylariomycetidae</taxon>
        <taxon>Xylariales</taxon>
        <taxon>Xylariaceae</taxon>
        <taxon>Xylaria</taxon>
    </lineage>
</organism>
<dbReference type="EMBL" id="SKBN01000516">
    <property type="protein sequence ID" value="TGJ76161.1"/>
    <property type="molecule type" value="Genomic_DNA"/>
</dbReference>
<dbReference type="OrthoDB" id="4660613at2759"/>
<evidence type="ECO:0000313" key="1">
    <source>
        <dbReference type="EMBL" id="TGJ76161.1"/>
    </source>
</evidence>
<evidence type="ECO:0000313" key="2">
    <source>
        <dbReference type="Proteomes" id="UP000297716"/>
    </source>
</evidence>